<dbReference type="Pfam" id="PF18721">
    <property type="entry name" value="CxC6"/>
    <property type="match status" value="1"/>
</dbReference>
<feature type="region of interest" description="Disordered" evidence="1">
    <location>
        <begin position="381"/>
        <end position="419"/>
    </location>
</feature>
<dbReference type="EMBL" id="JADNYJ010000734">
    <property type="protein sequence ID" value="KAF8868263.1"/>
    <property type="molecule type" value="Genomic_DNA"/>
</dbReference>
<reference evidence="3" key="1">
    <citation type="submission" date="2020-11" db="EMBL/GenBank/DDBJ databases">
        <authorList>
            <consortium name="DOE Joint Genome Institute"/>
            <person name="Ahrendt S."/>
            <person name="Riley R."/>
            <person name="Andreopoulos W."/>
            <person name="LaButti K."/>
            <person name="Pangilinan J."/>
            <person name="Ruiz-duenas F.J."/>
            <person name="Barrasa J.M."/>
            <person name="Sanchez-Garcia M."/>
            <person name="Camarero S."/>
            <person name="Miyauchi S."/>
            <person name="Serrano A."/>
            <person name="Linde D."/>
            <person name="Babiker R."/>
            <person name="Drula E."/>
            <person name="Ayuso-Fernandez I."/>
            <person name="Pacheco R."/>
            <person name="Padilla G."/>
            <person name="Ferreira P."/>
            <person name="Barriuso J."/>
            <person name="Kellner H."/>
            <person name="Castanera R."/>
            <person name="Alfaro M."/>
            <person name="Ramirez L."/>
            <person name="Pisabarro A.G."/>
            <person name="Kuo A."/>
            <person name="Tritt A."/>
            <person name="Lipzen A."/>
            <person name="He G."/>
            <person name="Yan M."/>
            <person name="Ng V."/>
            <person name="Cullen D."/>
            <person name="Martin F."/>
            <person name="Rosso M.-N."/>
            <person name="Henrissat B."/>
            <person name="Hibbett D."/>
            <person name="Martinez A.T."/>
            <person name="Grigoriev I.V."/>
        </authorList>
    </citation>
    <scope>NUCLEOTIDE SEQUENCE</scope>
    <source>
        <strain evidence="3">AH 44721</strain>
    </source>
</reference>
<feature type="compositionally biased region" description="Acidic residues" evidence="1">
    <location>
        <begin position="390"/>
        <end position="402"/>
    </location>
</feature>
<keyword evidence="4" id="KW-1185">Reference proteome</keyword>
<organism evidence="3 4">
    <name type="scientific">Gymnopilus junonius</name>
    <name type="common">Spectacular rustgill mushroom</name>
    <name type="synonym">Gymnopilus spectabilis subsp. junonius</name>
    <dbReference type="NCBI Taxonomy" id="109634"/>
    <lineage>
        <taxon>Eukaryota</taxon>
        <taxon>Fungi</taxon>
        <taxon>Dikarya</taxon>
        <taxon>Basidiomycota</taxon>
        <taxon>Agaricomycotina</taxon>
        <taxon>Agaricomycetes</taxon>
        <taxon>Agaricomycetidae</taxon>
        <taxon>Agaricales</taxon>
        <taxon>Agaricineae</taxon>
        <taxon>Hymenogastraceae</taxon>
        <taxon>Gymnopilus</taxon>
    </lineage>
</organism>
<evidence type="ECO:0000313" key="3">
    <source>
        <dbReference type="EMBL" id="KAF8868263.1"/>
    </source>
</evidence>
<accession>A0A9P5N7L0</accession>
<feature type="region of interest" description="Disordered" evidence="1">
    <location>
        <begin position="39"/>
        <end position="76"/>
    </location>
</feature>
<dbReference type="Proteomes" id="UP000724874">
    <property type="component" value="Unassembled WGS sequence"/>
</dbReference>
<feature type="region of interest" description="Disordered" evidence="1">
    <location>
        <begin position="179"/>
        <end position="199"/>
    </location>
</feature>
<protein>
    <recommendedName>
        <fullName evidence="2">CxC6 like cysteine cluster associated with KDZ domain-containing protein</fullName>
    </recommendedName>
</protein>
<evidence type="ECO:0000256" key="1">
    <source>
        <dbReference type="SAM" id="MobiDB-lite"/>
    </source>
</evidence>
<evidence type="ECO:0000259" key="2">
    <source>
        <dbReference type="Pfam" id="PF18721"/>
    </source>
</evidence>
<name>A0A9P5N7L0_GYMJU</name>
<dbReference type="InterPro" id="IPR040898">
    <property type="entry name" value="CxC6"/>
</dbReference>
<evidence type="ECO:0000313" key="4">
    <source>
        <dbReference type="Proteomes" id="UP000724874"/>
    </source>
</evidence>
<dbReference type="AlphaFoldDB" id="A0A9P5N7L0"/>
<dbReference type="OrthoDB" id="2527272at2759"/>
<comment type="caution">
    <text evidence="3">The sequence shown here is derived from an EMBL/GenBank/DDBJ whole genome shotgun (WGS) entry which is preliminary data.</text>
</comment>
<gene>
    <name evidence="3" type="ORF">CPB84DRAFT_1696949</name>
</gene>
<feature type="domain" description="CxC6 like cysteine cluster associated with KDZ" evidence="2">
    <location>
        <begin position="86"/>
        <end position="151"/>
    </location>
</feature>
<feature type="compositionally biased region" description="Basic and acidic residues" evidence="1">
    <location>
        <begin position="403"/>
        <end position="412"/>
    </location>
</feature>
<sequence>MGIQHECNECYQPYKAPIADLIHNDDPASVAGLDENNSVIPALTGDDAADSAQHTAEERQKAQQARTQRTHDDDMNVDYGPVKMVVVDGIVMDPTHCAYDNCTEELQNARGGAFCTEHEIAYGTKCRIRTCYNERVARTLACAGHQGAWKKYKQDHSHAAYSGVRRLLQRIEENLPWQQRTTQPAARAHDNHEDDDDPPPRAHFFGSSKFYCVETVCAPCGVVIAWTKFNKSESPTHILNFLQSIFPTRESRPSYVCIDKACRVLRTAIANGTWRTVWRDTTQFIVDAYHYHNHRLTDFLCRKWCNPAPLNGSAPNLVRIAYDKNERPYLQRAYNTQACEQLNAWLGGFESILKRMKIGNFDWFLHAMLFYHTQQVIAKQRNQEKVEQIQQDEEEEDEEEEEGPVRHWHTVDENNEDDD</sequence>
<proteinExistence type="predicted"/>